<dbReference type="SUPFAM" id="SSF52317">
    <property type="entry name" value="Class I glutamine amidotransferase-like"/>
    <property type="match status" value="1"/>
</dbReference>
<dbReference type="Proteomes" id="UP000570851">
    <property type="component" value="Unassembled WGS sequence"/>
</dbReference>
<evidence type="ECO:0000259" key="6">
    <source>
        <dbReference type="Pfam" id="PF02016"/>
    </source>
</evidence>
<keyword evidence="2" id="KW-0121">Carboxypeptidase</keyword>
<dbReference type="PIRSF" id="PIRSF028757">
    <property type="entry name" value="LD-carboxypeptidase"/>
    <property type="match status" value="1"/>
</dbReference>
<evidence type="ECO:0000256" key="5">
    <source>
        <dbReference type="ARBA" id="ARBA00022825"/>
    </source>
</evidence>
<dbReference type="InterPro" id="IPR027461">
    <property type="entry name" value="Carboxypeptidase_A_C_sf"/>
</dbReference>
<evidence type="ECO:0000313" key="9">
    <source>
        <dbReference type="Proteomes" id="UP000570851"/>
    </source>
</evidence>
<dbReference type="RefSeq" id="WP_011321582.1">
    <property type="nucleotide sequence ID" value="NZ_JACKZP010000012.1"/>
</dbReference>
<comment type="similarity">
    <text evidence="1">Belongs to the peptidase S66 family.</text>
</comment>
<evidence type="ECO:0000259" key="7">
    <source>
        <dbReference type="Pfam" id="PF17676"/>
    </source>
</evidence>
<evidence type="ECO:0000256" key="3">
    <source>
        <dbReference type="ARBA" id="ARBA00022670"/>
    </source>
</evidence>
<evidence type="ECO:0000256" key="2">
    <source>
        <dbReference type="ARBA" id="ARBA00022645"/>
    </source>
</evidence>
<name>A0ABR6S4X2_ANAVA</name>
<keyword evidence="4" id="KW-0378">Hydrolase</keyword>
<dbReference type="InterPro" id="IPR027478">
    <property type="entry name" value="LdcA_N"/>
</dbReference>
<dbReference type="InterPro" id="IPR040449">
    <property type="entry name" value="Peptidase_S66_N"/>
</dbReference>
<dbReference type="Gene3D" id="3.50.30.60">
    <property type="entry name" value="LD-carboxypeptidase A C-terminal domain-like"/>
    <property type="match status" value="1"/>
</dbReference>
<reference evidence="8 9" key="1">
    <citation type="submission" date="2019-11" db="EMBL/GenBank/DDBJ databases">
        <title>Comparison of genomes from free-living endosymbiotic cyanobacteria isolated from Azolla.</title>
        <authorList>
            <person name="Thiel T."/>
            <person name="Pratte B."/>
        </authorList>
    </citation>
    <scope>NUCLEOTIDE SEQUENCE [LARGE SCALE GENOMIC DNA]</scope>
    <source>
        <strain evidence="8 9">N2B</strain>
    </source>
</reference>
<keyword evidence="9" id="KW-1185">Reference proteome</keyword>
<dbReference type="SUPFAM" id="SSF141986">
    <property type="entry name" value="LD-carboxypeptidase A C-terminal domain-like"/>
    <property type="match status" value="1"/>
</dbReference>
<feature type="domain" description="LD-carboxypeptidase C-terminal" evidence="7">
    <location>
        <begin position="231"/>
        <end position="346"/>
    </location>
</feature>
<dbReference type="PANTHER" id="PTHR30237">
    <property type="entry name" value="MURAMOYLTETRAPEPTIDE CARBOXYPEPTIDASE"/>
    <property type="match status" value="1"/>
</dbReference>
<evidence type="ECO:0000256" key="1">
    <source>
        <dbReference type="ARBA" id="ARBA00010233"/>
    </source>
</evidence>
<evidence type="ECO:0000313" key="8">
    <source>
        <dbReference type="EMBL" id="MBC1301323.1"/>
    </source>
</evidence>
<dbReference type="GeneID" id="58722499"/>
<dbReference type="Pfam" id="PF02016">
    <property type="entry name" value="Peptidase_S66"/>
    <property type="match status" value="1"/>
</dbReference>
<evidence type="ECO:0000256" key="4">
    <source>
        <dbReference type="ARBA" id="ARBA00022801"/>
    </source>
</evidence>
<comment type="caution">
    <text evidence="8">The sequence shown here is derived from an EMBL/GenBank/DDBJ whole genome shotgun (WGS) entry which is preliminary data.</text>
</comment>
<dbReference type="InterPro" id="IPR006311">
    <property type="entry name" value="TAT_signal"/>
</dbReference>
<dbReference type="InterPro" id="IPR003507">
    <property type="entry name" value="S66_fam"/>
</dbReference>
<dbReference type="PROSITE" id="PS51318">
    <property type="entry name" value="TAT"/>
    <property type="match status" value="1"/>
</dbReference>
<dbReference type="CDD" id="cd07025">
    <property type="entry name" value="Peptidase_S66"/>
    <property type="match status" value="1"/>
</dbReference>
<sequence length="361" mass="39945">MNIKRRQFLKTCGLATVATQIPLLTAQGEQWSSLQDTTPSLRLRRSTSNARSLSNTIIKPQRLQVGDTVGLIAPAGTFEPRYIEVVQQHLTNLGLKAKVGRHILDRYGYLAGRDADRAQDVNDMFVDDSVQAILAMRGGWGCNRILPLLNYPLIRSHAKILMGYSDITSLLLAINARSRILTFHGPVATSTWTPFMLEYLKRILFNAEAVTLENTDSPEGKVQTITPGKAQGQLVGGNLSVLSAMVGSPYLPGWQNRILFLEDVNEDVYRVDRMLTQLKNAGILYRISGFIFGQCTDCKPTNEKSQTLIEVLQDHITPLKIPSWYGAMIGHIQDKFILPIGANVEIDADAGTIELLEAAVN</sequence>
<dbReference type="InterPro" id="IPR040921">
    <property type="entry name" value="Peptidase_S66C"/>
</dbReference>
<dbReference type="InterPro" id="IPR029062">
    <property type="entry name" value="Class_I_gatase-like"/>
</dbReference>
<accession>A0ABR6S4X2</accession>
<dbReference type="Pfam" id="PF17676">
    <property type="entry name" value="Peptidase_S66C"/>
    <property type="match status" value="1"/>
</dbReference>
<keyword evidence="3" id="KW-0645">Protease</keyword>
<organism evidence="8 9">
    <name type="scientific">Trichormus variabilis N2B</name>
    <dbReference type="NCBI Taxonomy" id="2681315"/>
    <lineage>
        <taxon>Bacteria</taxon>
        <taxon>Bacillati</taxon>
        <taxon>Cyanobacteriota</taxon>
        <taxon>Cyanophyceae</taxon>
        <taxon>Nostocales</taxon>
        <taxon>Nostocaceae</taxon>
        <taxon>Trichormus</taxon>
    </lineage>
</organism>
<protein>
    <submittedName>
        <fullName evidence="8">LD-carboxypeptidase</fullName>
    </submittedName>
</protein>
<feature type="domain" description="LD-carboxypeptidase N-terminal" evidence="6">
    <location>
        <begin position="69"/>
        <end position="185"/>
    </location>
</feature>
<keyword evidence="5" id="KW-0720">Serine protease</keyword>
<dbReference type="PANTHER" id="PTHR30237:SF2">
    <property type="entry name" value="MUREIN TETRAPEPTIDE CARBOXYPEPTIDASE"/>
    <property type="match status" value="1"/>
</dbReference>
<gene>
    <name evidence="8" type="ORF">GNE12_05270</name>
</gene>
<dbReference type="EMBL" id="JACKZP010000012">
    <property type="protein sequence ID" value="MBC1301323.1"/>
    <property type="molecule type" value="Genomic_DNA"/>
</dbReference>
<proteinExistence type="inferred from homology"/>
<dbReference type="Gene3D" id="3.40.50.10740">
    <property type="entry name" value="Class I glutamine amidotransferase-like"/>
    <property type="match status" value="1"/>
</dbReference>